<evidence type="ECO:0000256" key="1">
    <source>
        <dbReference type="SAM" id="MobiDB-lite"/>
    </source>
</evidence>
<feature type="compositionally biased region" description="Basic residues" evidence="1">
    <location>
        <begin position="105"/>
        <end position="130"/>
    </location>
</feature>
<evidence type="ECO:0008006" key="4">
    <source>
        <dbReference type="Google" id="ProtNLM"/>
    </source>
</evidence>
<accession>A0A1H4TXM7</accession>
<dbReference type="Proteomes" id="UP000183407">
    <property type="component" value="Unassembled WGS sequence"/>
</dbReference>
<proteinExistence type="predicted"/>
<sequence length="278" mass="30821">MYSVSVHARPTCPVVLSVGNATPTPIPPPSRFMAARMENVVAESKSVMIVCGQIRQRCPNPERQWHISEYAQVPGNAQRWNIEREVLRIGLPRDQRDAPPPCTPARHRPDRPLRQRRNPGPRVAIPHHRAQLNTHHSSSSTAGGHRRTNRPSHANIPSTSRQRSRRPRRRPHRDGAARYPSSHTSRPTTLPTADHRGRIRKVPAHQPAPPLRPVKPMLATLGPPPSGDDWAVEMKFDGVRTITASAVHLFSRNNADITAAYPEITTGRDSPGSTQAAA</sequence>
<gene>
    <name evidence="2" type="ORF">SAMN04490220_2094</name>
</gene>
<feature type="compositionally biased region" description="Polar residues" evidence="1">
    <location>
        <begin position="181"/>
        <end position="191"/>
    </location>
</feature>
<reference evidence="3" key="1">
    <citation type="submission" date="2016-10" db="EMBL/GenBank/DDBJ databases">
        <authorList>
            <person name="Varghese N."/>
        </authorList>
    </citation>
    <scope>NUCLEOTIDE SEQUENCE [LARGE SCALE GENOMIC DNA]</scope>
    <source>
        <strain evidence="3">DSM 44719</strain>
    </source>
</reference>
<dbReference type="EMBL" id="FNTL01000004">
    <property type="protein sequence ID" value="SEC60774.1"/>
    <property type="molecule type" value="Genomic_DNA"/>
</dbReference>
<dbReference type="Gene3D" id="3.30.470.30">
    <property type="entry name" value="DNA ligase/mRNA capping enzyme"/>
    <property type="match status" value="1"/>
</dbReference>
<feature type="compositionally biased region" description="Basic residues" evidence="1">
    <location>
        <begin position="162"/>
        <end position="172"/>
    </location>
</feature>
<evidence type="ECO:0000313" key="2">
    <source>
        <dbReference type="EMBL" id="SEC60774.1"/>
    </source>
</evidence>
<dbReference type="SUPFAM" id="SSF56091">
    <property type="entry name" value="DNA ligase/mRNA capping enzyme, catalytic domain"/>
    <property type="match status" value="1"/>
</dbReference>
<organism evidence="2 3">
    <name type="scientific">Rhodococcus jostii</name>
    <dbReference type="NCBI Taxonomy" id="132919"/>
    <lineage>
        <taxon>Bacteria</taxon>
        <taxon>Bacillati</taxon>
        <taxon>Actinomycetota</taxon>
        <taxon>Actinomycetes</taxon>
        <taxon>Mycobacteriales</taxon>
        <taxon>Nocardiaceae</taxon>
        <taxon>Rhodococcus</taxon>
    </lineage>
</organism>
<name>A0A1H4TXM7_RHOJO</name>
<dbReference type="AlphaFoldDB" id="A0A1H4TXM7"/>
<evidence type="ECO:0000313" key="3">
    <source>
        <dbReference type="Proteomes" id="UP000183407"/>
    </source>
</evidence>
<protein>
    <recommendedName>
        <fullName evidence="4">ATP-dependent DNA ligase</fullName>
    </recommendedName>
</protein>
<feature type="region of interest" description="Disordered" evidence="1">
    <location>
        <begin position="91"/>
        <end position="215"/>
    </location>
</feature>